<feature type="domain" description="Myb-like" evidence="6">
    <location>
        <begin position="62"/>
        <end position="112"/>
    </location>
</feature>
<dbReference type="GO" id="GO:0003677">
    <property type="term" value="F:DNA binding"/>
    <property type="evidence" value="ECO:0007669"/>
    <property type="project" value="UniProtKB-KW"/>
</dbReference>
<feature type="domain" description="HTH myb-type" evidence="7">
    <location>
        <begin position="63"/>
        <end position="116"/>
    </location>
</feature>
<keyword evidence="3 8" id="KW-0238">DNA-binding</keyword>
<dbReference type="PANTHER" id="PTHR10641:SF1377">
    <property type="entry name" value="MYB-RELATED PROTEIN MYB4-LIKE"/>
    <property type="match status" value="1"/>
</dbReference>
<comment type="subcellular location">
    <subcellularLocation>
        <location evidence="1">Nucleus</location>
    </subcellularLocation>
</comment>
<dbReference type="OrthoDB" id="2143914at2759"/>
<dbReference type="Pfam" id="PF00249">
    <property type="entry name" value="Myb_DNA-binding"/>
    <property type="match status" value="2"/>
</dbReference>
<comment type="caution">
    <text evidence="8">The sequence shown here is derived from an EMBL/GenBank/DDBJ whole genome shotgun (WGS) entry which is preliminary data.</text>
</comment>
<reference evidence="8 9" key="1">
    <citation type="journal article" date="2018" name="Mol. Plant">
        <title>The genome of Artemisia annua provides insight into the evolution of Asteraceae family and artemisinin biosynthesis.</title>
        <authorList>
            <person name="Shen Q."/>
            <person name="Zhang L."/>
            <person name="Liao Z."/>
            <person name="Wang S."/>
            <person name="Yan T."/>
            <person name="Shi P."/>
            <person name="Liu M."/>
            <person name="Fu X."/>
            <person name="Pan Q."/>
            <person name="Wang Y."/>
            <person name="Lv Z."/>
            <person name="Lu X."/>
            <person name="Zhang F."/>
            <person name="Jiang W."/>
            <person name="Ma Y."/>
            <person name="Chen M."/>
            <person name="Hao X."/>
            <person name="Li L."/>
            <person name="Tang Y."/>
            <person name="Lv G."/>
            <person name="Zhou Y."/>
            <person name="Sun X."/>
            <person name="Brodelius P.E."/>
            <person name="Rose J.K.C."/>
            <person name="Tang K."/>
        </authorList>
    </citation>
    <scope>NUCLEOTIDE SEQUENCE [LARGE SCALE GENOMIC DNA]</scope>
    <source>
        <strain evidence="9">cv. Huhao1</strain>
        <tissue evidence="8">Leaf</tissue>
    </source>
</reference>
<organism evidence="8 9">
    <name type="scientific">Artemisia annua</name>
    <name type="common">Sweet wormwood</name>
    <dbReference type="NCBI Taxonomy" id="35608"/>
    <lineage>
        <taxon>Eukaryota</taxon>
        <taxon>Viridiplantae</taxon>
        <taxon>Streptophyta</taxon>
        <taxon>Embryophyta</taxon>
        <taxon>Tracheophyta</taxon>
        <taxon>Spermatophyta</taxon>
        <taxon>Magnoliopsida</taxon>
        <taxon>eudicotyledons</taxon>
        <taxon>Gunneridae</taxon>
        <taxon>Pentapetalae</taxon>
        <taxon>asterids</taxon>
        <taxon>campanulids</taxon>
        <taxon>Asterales</taxon>
        <taxon>Asteraceae</taxon>
        <taxon>Asteroideae</taxon>
        <taxon>Anthemideae</taxon>
        <taxon>Artemisiinae</taxon>
        <taxon>Artemisia</taxon>
    </lineage>
</organism>
<dbReference type="SMART" id="SM00717">
    <property type="entry name" value="SANT"/>
    <property type="match status" value="2"/>
</dbReference>
<dbReference type="InterPro" id="IPR009057">
    <property type="entry name" value="Homeodomain-like_sf"/>
</dbReference>
<protein>
    <submittedName>
        <fullName evidence="8">Homeodomain-like protein</fullName>
    </submittedName>
</protein>
<evidence type="ECO:0000256" key="3">
    <source>
        <dbReference type="ARBA" id="ARBA00023125"/>
    </source>
</evidence>
<evidence type="ECO:0000256" key="4">
    <source>
        <dbReference type="ARBA" id="ARBA00023242"/>
    </source>
</evidence>
<name>A0A2U1M561_ARTAN</name>
<dbReference type="CDD" id="cd00167">
    <property type="entry name" value="SANT"/>
    <property type="match status" value="2"/>
</dbReference>
<keyword evidence="2" id="KW-0677">Repeat</keyword>
<dbReference type="PROSITE" id="PS51294">
    <property type="entry name" value="HTH_MYB"/>
    <property type="match status" value="2"/>
</dbReference>
<gene>
    <name evidence="8" type="ORF">CTI12_AA423270</name>
</gene>
<keyword evidence="8" id="KW-0371">Homeobox</keyword>
<accession>A0A2U1M561</accession>
<evidence type="ECO:0000313" key="8">
    <source>
        <dbReference type="EMBL" id="PWA56370.1"/>
    </source>
</evidence>
<feature type="region of interest" description="Disordered" evidence="5">
    <location>
        <begin position="134"/>
        <end position="171"/>
    </location>
</feature>
<proteinExistence type="predicted"/>
<sequence length="255" mass="28877">MVMAPCFDKNGRKKGAWSEEEDNRLRAYIERNGHHNWRELPKLAGLSRCGKSCRLRWKNYLCPDVKRGNYSKEEEDIIVSLHDKLGNKWSKIAEKLPGRSDNEIKNHWHAHLKTRAQKDQRILMSKYEEIESLQTDKTNPRVSPAKNINVKSKEEVVTQVPTKSSSQLSSISATSSSSLSGSHYATSTHVSPQSSCYIPEGDFWTEPFVVDNNSIYSSDISSSPLGLVNDFIFQTSCQEMFLNDTLSLSSLDSCL</sequence>
<dbReference type="SUPFAM" id="SSF46689">
    <property type="entry name" value="Homeodomain-like"/>
    <property type="match status" value="1"/>
</dbReference>
<evidence type="ECO:0000256" key="1">
    <source>
        <dbReference type="ARBA" id="ARBA00004123"/>
    </source>
</evidence>
<feature type="domain" description="HTH myb-type" evidence="7">
    <location>
        <begin position="9"/>
        <end position="61"/>
    </location>
</feature>
<keyword evidence="9" id="KW-1185">Reference proteome</keyword>
<dbReference type="AlphaFoldDB" id="A0A2U1M561"/>
<dbReference type="GO" id="GO:0005634">
    <property type="term" value="C:nucleus"/>
    <property type="evidence" value="ECO:0007669"/>
    <property type="project" value="UniProtKB-SubCell"/>
</dbReference>
<evidence type="ECO:0000313" key="9">
    <source>
        <dbReference type="Proteomes" id="UP000245207"/>
    </source>
</evidence>
<evidence type="ECO:0000256" key="2">
    <source>
        <dbReference type="ARBA" id="ARBA00022737"/>
    </source>
</evidence>
<evidence type="ECO:0000259" key="7">
    <source>
        <dbReference type="PROSITE" id="PS51294"/>
    </source>
</evidence>
<dbReference type="PANTHER" id="PTHR10641">
    <property type="entry name" value="MYB FAMILY TRANSCRIPTION FACTOR"/>
    <property type="match status" value="1"/>
</dbReference>
<dbReference type="InterPro" id="IPR017930">
    <property type="entry name" value="Myb_dom"/>
</dbReference>
<dbReference type="InterPro" id="IPR015495">
    <property type="entry name" value="Myb_TF_plants"/>
</dbReference>
<dbReference type="EMBL" id="PKPP01006480">
    <property type="protein sequence ID" value="PWA56370.1"/>
    <property type="molecule type" value="Genomic_DNA"/>
</dbReference>
<dbReference type="Gene3D" id="1.10.10.60">
    <property type="entry name" value="Homeodomain-like"/>
    <property type="match status" value="2"/>
</dbReference>
<dbReference type="PROSITE" id="PS50090">
    <property type="entry name" value="MYB_LIKE"/>
    <property type="match status" value="2"/>
</dbReference>
<dbReference type="Proteomes" id="UP000245207">
    <property type="component" value="Unassembled WGS sequence"/>
</dbReference>
<evidence type="ECO:0000259" key="6">
    <source>
        <dbReference type="PROSITE" id="PS50090"/>
    </source>
</evidence>
<dbReference type="STRING" id="35608.A0A2U1M561"/>
<feature type="domain" description="Myb-like" evidence="6">
    <location>
        <begin position="9"/>
        <end position="61"/>
    </location>
</feature>
<dbReference type="InterPro" id="IPR001005">
    <property type="entry name" value="SANT/Myb"/>
</dbReference>
<evidence type="ECO:0000256" key="5">
    <source>
        <dbReference type="SAM" id="MobiDB-lite"/>
    </source>
</evidence>
<dbReference type="FunFam" id="1.10.10.60:FF:000001">
    <property type="entry name" value="MYB-related transcription factor"/>
    <property type="match status" value="1"/>
</dbReference>
<keyword evidence="4" id="KW-0539">Nucleus</keyword>